<reference evidence="1 2" key="1">
    <citation type="submission" date="2024-01" db="EMBL/GenBank/DDBJ databases">
        <title>The genomes of 5 underutilized Papilionoideae crops provide insights into root nodulation and disease resistanc.</title>
        <authorList>
            <person name="Jiang F."/>
        </authorList>
    </citation>
    <scope>NUCLEOTIDE SEQUENCE [LARGE SCALE GENOMIC DNA]</scope>
    <source>
        <strain evidence="1">DUOXIRENSHENG_FW03</strain>
        <tissue evidence="1">Leaves</tissue>
    </source>
</reference>
<evidence type="ECO:0000313" key="1">
    <source>
        <dbReference type="EMBL" id="KAK7388675.1"/>
    </source>
</evidence>
<organism evidence="1 2">
    <name type="scientific">Psophocarpus tetragonolobus</name>
    <name type="common">Winged bean</name>
    <name type="synonym">Dolichos tetragonolobus</name>
    <dbReference type="NCBI Taxonomy" id="3891"/>
    <lineage>
        <taxon>Eukaryota</taxon>
        <taxon>Viridiplantae</taxon>
        <taxon>Streptophyta</taxon>
        <taxon>Embryophyta</taxon>
        <taxon>Tracheophyta</taxon>
        <taxon>Spermatophyta</taxon>
        <taxon>Magnoliopsida</taxon>
        <taxon>eudicotyledons</taxon>
        <taxon>Gunneridae</taxon>
        <taxon>Pentapetalae</taxon>
        <taxon>rosids</taxon>
        <taxon>fabids</taxon>
        <taxon>Fabales</taxon>
        <taxon>Fabaceae</taxon>
        <taxon>Papilionoideae</taxon>
        <taxon>50 kb inversion clade</taxon>
        <taxon>NPAAA clade</taxon>
        <taxon>indigoferoid/millettioid clade</taxon>
        <taxon>Phaseoleae</taxon>
        <taxon>Psophocarpus</taxon>
    </lineage>
</organism>
<comment type="caution">
    <text evidence="1">The sequence shown here is derived from an EMBL/GenBank/DDBJ whole genome shotgun (WGS) entry which is preliminary data.</text>
</comment>
<protein>
    <submittedName>
        <fullName evidence="1">Uncharacterized protein</fullName>
    </submittedName>
</protein>
<name>A0AAN9S3B9_PSOTE</name>
<accession>A0AAN9S3B9</accession>
<sequence length="177" mass="19704">MNEIVYTKMNSGVVVPHQAQESTIMQAQTLCVINVDKIVTTAKIDTMNYHAINVIVTMHETTSMTYGLWLLAKSSRCKSHPTNAKSVDHIALKQGIAYEASSIPSGSHFGQLQQDDTHLIKATDQVSKMHADVPATFRPKATCSKPDNAKRNMHIQEKPLCGPRRTHIHLAKQRLYA</sequence>
<dbReference type="Proteomes" id="UP001386955">
    <property type="component" value="Unassembled WGS sequence"/>
</dbReference>
<evidence type="ECO:0000313" key="2">
    <source>
        <dbReference type="Proteomes" id="UP001386955"/>
    </source>
</evidence>
<keyword evidence="2" id="KW-1185">Reference proteome</keyword>
<dbReference type="AlphaFoldDB" id="A0AAN9S3B9"/>
<dbReference type="EMBL" id="JAYMYS010000006">
    <property type="protein sequence ID" value="KAK7388675.1"/>
    <property type="molecule type" value="Genomic_DNA"/>
</dbReference>
<gene>
    <name evidence="1" type="ORF">VNO78_23499</name>
</gene>
<proteinExistence type="predicted"/>